<evidence type="ECO:0000256" key="4">
    <source>
        <dbReference type="ARBA" id="ARBA00022748"/>
    </source>
</evidence>
<evidence type="ECO:0000256" key="1">
    <source>
        <dbReference type="ARBA" id="ARBA00004651"/>
    </source>
</evidence>
<dbReference type="InterPro" id="IPR003834">
    <property type="entry name" value="Cyt_c_assmbl_TM_dom"/>
</dbReference>
<dbReference type="InterPro" id="IPR012336">
    <property type="entry name" value="Thioredoxin-like_fold"/>
</dbReference>
<keyword evidence="6 7" id="KW-0472">Membrane</keyword>
<evidence type="ECO:0000256" key="8">
    <source>
        <dbReference type="SAM" id="SignalP"/>
    </source>
</evidence>
<dbReference type="GO" id="GO:0015035">
    <property type="term" value="F:protein-disulfide reductase activity"/>
    <property type="evidence" value="ECO:0007669"/>
    <property type="project" value="TreeGrafter"/>
</dbReference>
<feature type="transmembrane region" description="Helical" evidence="7">
    <location>
        <begin position="87"/>
        <end position="110"/>
    </location>
</feature>
<dbReference type="InterPro" id="IPR013766">
    <property type="entry name" value="Thioredoxin_domain"/>
</dbReference>
<dbReference type="Pfam" id="PF02683">
    <property type="entry name" value="DsbD_TM"/>
    <property type="match status" value="1"/>
</dbReference>
<dbReference type="GO" id="GO:0017004">
    <property type="term" value="P:cytochrome complex assembly"/>
    <property type="evidence" value="ECO:0007669"/>
    <property type="project" value="UniProtKB-KW"/>
</dbReference>
<feature type="transmembrane region" description="Helical" evidence="7">
    <location>
        <begin position="122"/>
        <end position="143"/>
    </location>
</feature>
<dbReference type="GO" id="GO:0005886">
    <property type="term" value="C:plasma membrane"/>
    <property type="evidence" value="ECO:0007669"/>
    <property type="project" value="UniProtKB-SubCell"/>
</dbReference>
<comment type="subcellular location">
    <subcellularLocation>
        <location evidence="1">Cell membrane</location>
        <topology evidence="1">Multi-pass membrane protein</topology>
    </subcellularLocation>
</comment>
<feature type="transmembrane region" description="Helical" evidence="7">
    <location>
        <begin position="231"/>
        <end position="252"/>
    </location>
</feature>
<dbReference type="SUPFAM" id="SSF52833">
    <property type="entry name" value="Thioredoxin-like"/>
    <property type="match status" value="1"/>
</dbReference>
<feature type="transmembrane region" description="Helical" evidence="7">
    <location>
        <begin position="155"/>
        <end position="178"/>
    </location>
</feature>
<dbReference type="PANTHER" id="PTHR32234:SF0">
    <property type="entry name" value="THIOL:DISULFIDE INTERCHANGE PROTEIN DSBD"/>
    <property type="match status" value="1"/>
</dbReference>
<evidence type="ECO:0000313" key="10">
    <source>
        <dbReference type="EMBL" id="AKT42161.1"/>
    </source>
</evidence>
<keyword evidence="4" id="KW-0201">Cytochrome c-type biogenesis</keyword>
<dbReference type="Gene3D" id="3.40.30.10">
    <property type="entry name" value="Glutaredoxin"/>
    <property type="match status" value="1"/>
</dbReference>
<evidence type="ECO:0000256" key="6">
    <source>
        <dbReference type="ARBA" id="ARBA00023136"/>
    </source>
</evidence>
<dbReference type="Proteomes" id="UP000067626">
    <property type="component" value="Chromosome"/>
</dbReference>
<dbReference type="EMBL" id="CP012159">
    <property type="protein sequence ID" value="AKT42161.1"/>
    <property type="molecule type" value="Genomic_DNA"/>
</dbReference>
<evidence type="ECO:0000256" key="2">
    <source>
        <dbReference type="ARBA" id="ARBA00022475"/>
    </source>
</evidence>
<dbReference type="InterPro" id="IPR036249">
    <property type="entry name" value="Thioredoxin-like_sf"/>
</dbReference>
<gene>
    <name evidence="10" type="ORF">CMC5_063840</name>
</gene>
<feature type="transmembrane region" description="Helical" evidence="7">
    <location>
        <begin position="306"/>
        <end position="325"/>
    </location>
</feature>
<proteinExistence type="predicted"/>
<feature type="chain" id="PRO_5005459708" evidence="8">
    <location>
        <begin position="26"/>
        <end position="451"/>
    </location>
</feature>
<evidence type="ECO:0000313" key="11">
    <source>
        <dbReference type="Proteomes" id="UP000067626"/>
    </source>
</evidence>
<feature type="transmembrane region" description="Helical" evidence="7">
    <location>
        <begin position="198"/>
        <end position="224"/>
    </location>
</feature>
<name>A0A0K1EMW2_CHOCO</name>
<feature type="transmembrane region" description="Helical" evidence="7">
    <location>
        <begin position="45"/>
        <end position="75"/>
    </location>
</feature>
<feature type="domain" description="Thioredoxin" evidence="9">
    <location>
        <begin position="325"/>
        <end position="451"/>
    </location>
</feature>
<evidence type="ECO:0000256" key="5">
    <source>
        <dbReference type="ARBA" id="ARBA00022989"/>
    </source>
</evidence>
<dbReference type="PATRIC" id="fig|52.7.peg.7019"/>
<dbReference type="KEGG" id="ccro:CMC5_063840"/>
<dbReference type="PROSITE" id="PS51352">
    <property type="entry name" value="THIOREDOXIN_2"/>
    <property type="match status" value="1"/>
</dbReference>
<accession>A0A0K1EMW2</accession>
<evidence type="ECO:0000256" key="7">
    <source>
        <dbReference type="SAM" id="Phobius"/>
    </source>
</evidence>
<reference evidence="10 11" key="1">
    <citation type="submission" date="2015-07" db="EMBL/GenBank/DDBJ databases">
        <title>Genome analysis of myxobacterium Chondromyces crocatus Cm c5 reveals a high potential for natural compound synthesis and the genetic basis for the loss of fruiting body formation.</title>
        <authorList>
            <person name="Zaburannyi N."/>
            <person name="Bunk B."/>
            <person name="Maier J."/>
            <person name="Overmann J."/>
            <person name="Mueller R."/>
        </authorList>
    </citation>
    <scope>NUCLEOTIDE SEQUENCE [LARGE SCALE GENOMIC DNA]</scope>
    <source>
        <strain evidence="10 11">Cm c5</strain>
    </source>
</reference>
<feature type="signal peptide" evidence="8">
    <location>
        <begin position="1"/>
        <end position="25"/>
    </location>
</feature>
<keyword evidence="5 7" id="KW-1133">Transmembrane helix</keyword>
<dbReference type="Pfam" id="PF13098">
    <property type="entry name" value="Thioredoxin_2"/>
    <property type="match status" value="1"/>
</dbReference>
<dbReference type="AlphaFoldDB" id="A0A0K1EMW2"/>
<dbReference type="GO" id="GO:0045454">
    <property type="term" value="P:cell redox homeostasis"/>
    <property type="evidence" value="ECO:0007669"/>
    <property type="project" value="TreeGrafter"/>
</dbReference>
<dbReference type="STRING" id="52.CMC5_063840"/>
<feature type="transmembrane region" description="Helical" evidence="7">
    <location>
        <begin position="267"/>
        <end position="286"/>
    </location>
</feature>
<dbReference type="PANTHER" id="PTHR32234">
    <property type="entry name" value="THIOL:DISULFIDE INTERCHANGE PROTEIN DSBD"/>
    <property type="match status" value="1"/>
</dbReference>
<organism evidence="10 11">
    <name type="scientific">Chondromyces crocatus</name>
    <dbReference type="NCBI Taxonomy" id="52"/>
    <lineage>
        <taxon>Bacteria</taxon>
        <taxon>Pseudomonadati</taxon>
        <taxon>Myxococcota</taxon>
        <taxon>Polyangia</taxon>
        <taxon>Polyangiales</taxon>
        <taxon>Polyangiaceae</taxon>
        <taxon>Chondromyces</taxon>
    </lineage>
</organism>
<protein>
    <submittedName>
        <fullName evidence="10">Cytochrome C biogenesis protein</fullName>
    </submittedName>
</protein>
<keyword evidence="11" id="KW-1185">Reference proteome</keyword>
<evidence type="ECO:0000259" key="9">
    <source>
        <dbReference type="PROSITE" id="PS51352"/>
    </source>
</evidence>
<keyword evidence="3 7" id="KW-0812">Transmembrane</keyword>
<keyword evidence="8" id="KW-0732">Signal</keyword>
<sequence length="451" mass="46824">MKSRHRLLVAALLMAALFISGLASAQEVAGSDTSAFQRALAQGPLVAIAACFGIGLLASFTPCVYPMIIITVSIFGAKEAKSRLQAAALSGTFVLGIVALFAPLGVVSAMSGKMLGSAMSNLWVVGFIAIIFLALAASMFGAFEMTLPDSVQNRLSTVGGVGFKGAFGLGMVCALIAAPCTGPGLTGVAMWIATTGDLLLGVAAMTSFALGLGVLFFVVGTFAVSLPKGGAWMLGIKWLCGVALAYMALAYVRDVVPALQALISPQTMYGIVAGSILAIGVGLASVHIAAERRKSPIAHLSKPMKLASILPAVVGAFMFVSWVQLPPASAGHEGDVPAITWETDEKAAREKATAAATPVMVDFGASWCGACKELEHKTFPEAIVRKEAVRYTSIKVDATDDDDPEVKALQEKYGVKGLPTVILFDSTGKEAARFNEFVPADRFAKALASVK</sequence>
<keyword evidence="2" id="KW-1003">Cell membrane</keyword>
<evidence type="ECO:0000256" key="3">
    <source>
        <dbReference type="ARBA" id="ARBA00022692"/>
    </source>
</evidence>